<dbReference type="PANTHER" id="PTHR45138:SF9">
    <property type="entry name" value="DIGUANYLATE CYCLASE DGCM-RELATED"/>
    <property type="match status" value="1"/>
</dbReference>
<evidence type="ECO:0000256" key="3">
    <source>
        <dbReference type="ARBA" id="ARBA00034247"/>
    </source>
</evidence>
<dbReference type="Gene3D" id="3.30.70.270">
    <property type="match status" value="1"/>
</dbReference>
<feature type="signal peptide" evidence="5">
    <location>
        <begin position="1"/>
        <end position="26"/>
    </location>
</feature>
<dbReference type="SMART" id="SM00267">
    <property type="entry name" value="GGDEF"/>
    <property type="match status" value="1"/>
</dbReference>
<dbReference type="InterPro" id="IPR050469">
    <property type="entry name" value="Diguanylate_Cyclase"/>
</dbReference>
<dbReference type="GO" id="GO:0052621">
    <property type="term" value="F:diguanylate cyclase activity"/>
    <property type="evidence" value="ECO:0007669"/>
    <property type="project" value="UniProtKB-EC"/>
</dbReference>
<feature type="transmembrane region" description="Helical" evidence="4">
    <location>
        <begin position="442"/>
        <end position="461"/>
    </location>
</feature>
<dbReference type="AlphaFoldDB" id="A0A486XWJ6"/>
<evidence type="ECO:0000256" key="4">
    <source>
        <dbReference type="SAM" id="Phobius"/>
    </source>
</evidence>
<accession>A0A486XWJ6</accession>
<protein>
    <recommendedName>
        <fullName evidence="2">diguanylate cyclase</fullName>
        <ecNumber evidence="2">2.7.7.65</ecNumber>
    </recommendedName>
</protein>
<gene>
    <name evidence="7" type="ORF">BAL341_3189</name>
</gene>
<dbReference type="SMART" id="SM00028">
    <property type="entry name" value="TPR"/>
    <property type="match status" value="3"/>
</dbReference>
<feature type="domain" description="GGDEF" evidence="6">
    <location>
        <begin position="515"/>
        <end position="653"/>
    </location>
</feature>
<organism evidence="7">
    <name type="scientific">Rheinheimera sp. BAL341</name>
    <dbReference type="NCBI Taxonomy" id="1708203"/>
    <lineage>
        <taxon>Bacteria</taxon>
        <taxon>Pseudomonadati</taxon>
        <taxon>Pseudomonadota</taxon>
        <taxon>Gammaproteobacteria</taxon>
        <taxon>Chromatiales</taxon>
        <taxon>Chromatiaceae</taxon>
        <taxon>Rheinheimera</taxon>
    </lineage>
</organism>
<dbReference type="CDD" id="cd01949">
    <property type="entry name" value="GGDEF"/>
    <property type="match status" value="1"/>
</dbReference>
<sequence>MSLSSYVFRCLLLVITLFCTVMVAQAQQLDVAVENALDRYIQLAQTDEAAAQQLLLSTMEQHADTASVRSRVRLLSYVVNDALYLEEQGKAALYGPFDQLLQQLLQLAEQTESADALAEITASELELLMYQKKLNDAIIKADKLEQHLVGATDPRVRYYGHNVLGRLYKADSQYEQALEHFIAALDAITDTDDAFTLRRRAFLNYNIALVNADLKHWSAAATLTEQLIADAIKYQHNNLLANLYILQGYIANSEKRIADAVQINQQGLAAALKNGDEFAALTFENNLGSGYIELGQYAAAKSILETALERAQRLKDTAGAELIKMNLGFIRVMAGEHDAGIEQMKAGMEYFSKNLPKAEFEPYYEWLAKAYAAAGRYQQQAETLLEQMAIRDEIRKSDREEKLNQLQQRYDTKAKAQQITILEQENALNAQLLENQSLQQKLIWLVIIIVGFAAVMLFQLYRKVRRSNRKLYETNQQLAYQSQRDVLTGLYNRRALQEYLQKRALKRRNGDIATTVTGFLLLDIDFFKRINDNYGHAGGDVVLQELAHRLQDTCRDKDLVVRWGGEEVLLVLDNIDPAHVNAFVKRVLHAIGDKPVQYENQQIAVTASGGFVHLPFAGISEDQLDWEKVLQIADMALYLSKTNGRNQACVMQGLNVSFAEVEPQLYSDLASAIRAGHVNVATVAGPGGNVS</sequence>
<dbReference type="Pfam" id="PF00990">
    <property type="entry name" value="GGDEF"/>
    <property type="match status" value="1"/>
</dbReference>
<proteinExistence type="predicted"/>
<dbReference type="InterPro" id="IPR000160">
    <property type="entry name" value="GGDEF_dom"/>
</dbReference>
<reference evidence="7" key="1">
    <citation type="submission" date="2019-04" db="EMBL/GenBank/DDBJ databases">
        <authorList>
            <person name="Brambilla D."/>
        </authorList>
    </citation>
    <scope>NUCLEOTIDE SEQUENCE</scope>
    <source>
        <strain evidence="7">BAL1</strain>
    </source>
</reference>
<evidence type="ECO:0000256" key="2">
    <source>
        <dbReference type="ARBA" id="ARBA00012528"/>
    </source>
</evidence>
<dbReference type="InterPro" id="IPR011990">
    <property type="entry name" value="TPR-like_helical_dom_sf"/>
</dbReference>
<keyword evidence="5" id="KW-0732">Signal</keyword>
<evidence type="ECO:0000256" key="5">
    <source>
        <dbReference type="SAM" id="SignalP"/>
    </source>
</evidence>
<feature type="chain" id="PRO_5019791654" description="diguanylate cyclase" evidence="5">
    <location>
        <begin position="27"/>
        <end position="691"/>
    </location>
</feature>
<dbReference type="InterPro" id="IPR043128">
    <property type="entry name" value="Rev_trsase/Diguanyl_cyclase"/>
</dbReference>
<evidence type="ECO:0000313" key="7">
    <source>
        <dbReference type="EMBL" id="VHO06151.1"/>
    </source>
</evidence>
<keyword evidence="4" id="KW-0472">Membrane</keyword>
<comment type="cofactor">
    <cofactor evidence="1">
        <name>Mg(2+)</name>
        <dbReference type="ChEBI" id="CHEBI:18420"/>
    </cofactor>
</comment>
<keyword evidence="4" id="KW-1133">Transmembrane helix</keyword>
<dbReference type="Gene3D" id="1.25.40.10">
    <property type="entry name" value="Tetratricopeptide repeat domain"/>
    <property type="match status" value="2"/>
</dbReference>
<dbReference type="PROSITE" id="PS50887">
    <property type="entry name" value="GGDEF"/>
    <property type="match status" value="1"/>
</dbReference>
<evidence type="ECO:0000259" key="6">
    <source>
        <dbReference type="PROSITE" id="PS50887"/>
    </source>
</evidence>
<evidence type="ECO:0000256" key="1">
    <source>
        <dbReference type="ARBA" id="ARBA00001946"/>
    </source>
</evidence>
<dbReference type="EC" id="2.7.7.65" evidence="2"/>
<dbReference type="EMBL" id="CAAJGR010000023">
    <property type="protein sequence ID" value="VHO06151.1"/>
    <property type="molecule type" value="Genomic_DNA"/>
</dbReference>
<dbReference type="SUPFAM" id="SSF55073">
    <property type="entry name" value="Nucleotide cyclase"/>
    <property type="match status" value="1"/>
</dbReference>
<dbReference type="InterPro" id="IPR029787">
    <property type="entry name" value="Nucleotide_cyclase"/>
</dbReference>
<dbReference type="SUPFAM" id="SSF48452">
    <property type="entry name" value="TPR-like"/>
    <property type="match status" value="2"/>
</dbReference>
<comment type="catalytic activity">
    <reaction evidence="3">
        <text>2 GTP = 3',3'-c-di-GMP + 2 diphosphate</text>
        <dbReference type="Rhea" id="RHEA:24898"/>
        <dbReference type="ChEBI" id="CHEBI:33019"/>
        <dbReference type="ChEBI" id="CHEBI:37565"/>
        <dbReference type="ChEBI" id="CHEBI:58805"/>
        <dbReference type="EC" id="2.7.7.65"/>
    </reaction>
</comment>
<dbReference type="FunFam" id="3.30.70.270:FF:000001">
    <property type="entry name" value="Diguanylate cyclase domain protein"/>
    <property type="match status" value="1"/>
</dbReference>
<dbReference type="InterPro" id="IPR019734">
    <property type="entry name" value="TPR_rpt"/>
</dbReference>
<keyword evidence="4" id="KW-0812">Transmembrane</keyword>
<dbReference type="NCBIfam" id="TIGR00254">
    <property type="entry name" value="GGDEF"/>
    <property type="match status" value="1"/>
</dbReference>
<name>A0A486XWJ6_9GAMM</name>
<dbReference type="PANTHER" id="PTHR45138">
    <property type="entry name" value="REGULATORY COMPONENTS OF SENSORY TRANSDUCTION SYSTEM"/>
    <property type="match status" value="1"/>
</dbReference>